<evidence type="ECO:0000313" key="2">
    <source>
        <dbReference type="Proteomes" id="UP001056978"/>
    </source>
</evidence>
<name>A0ACB9Y8S0_PLABR</name>
<dbReference type="EMBL" id="CM043777">
    <property type="protein sequence ID" value="KAI4838352.1"/>
    <property type="molecule type" value="Genomic_DNA"/>
</dbReference>
<accession>A0ACB9Y8S0</accession>
<sequence length="678" mass="77984">MNEQEEETNSDLEKEEGNTKKEDTKKIDSNKHISICNDKKQDEVGKMVSEVKKKKDRDQASQNDNTNTYDNMSELSNTYEDAKENESEILNKNINSGNINMENISVNNINMYIINRGATNGVSTNGVIANDDKCVNWGDKDHMVEILGQGEAKSNVLRNRFLKEKGGTNKDSNNDGNNSSGRKGIGENDQADVCASINNSSSSNRGERGEQSNTNAEQIPSDMECAICMKLLIIPVTIPCGHNFCRDCLEKAKEYKNSCPLCRSPMGDKKNINILLSELIKEKYPLTYAKRLEEIEILKREQEKKIWKERIDAIKNSSIIPVFKVPLAFGPYFPGEVFDINIYNKKFIDLIELISNEGTFAIASPCKDKNDDDKMYGIHVRILEQNSTNQFFNIKCVANFRVILYNIIHFHQYDNYIAHHSPLFDENVRVKLLEYSLLGVIPLSSSVANSTDDDKDCMPRRDNIIDVGKERVKALKNLLNTIEVEDDINSISSYYDEYKNIMNSADDSITEYINLYNAVKYYSCVIFSRICLLCIKYQLNRFGNAGIRLFNTKFRNIKLTSSEPSNEELENFSYSLSSAIISRSILKWRWFTMTNTSERLESITQYFLKKKNKSILALDNSRSPLIHRLFIIRQVKDIRYKLVFVFINQSFIKLHRNIFPTIMVLNNCDKKERREMNE</sequence>
<evidence type="ECO:0000313" key="1">
    <source>
        <dbReference type="EMBL" id="KAI4838352.1"/>
    </source>
</evidence>
<reference evidence="1" key="1">
    <citation type="submission" date="2022-06" db="EMBL/GenBank/DDBJ databases">
        <title>The First Complete Genome of the Simian Malaria Parasite Plasmodium brasilianum.</title>
        <authorList>
            <person name="Bajic M."/>
            <person name="Ravishankar S."/>
        </authorList>
    </citation>
    <scope>NUCLEOTIDE SEQUENCE</scope>
    <source>
        <strain evidence="1">Bolivian I</strain>
    </source>
</reference>
<comment type="caution">
    <text evidence="1">The sequence shown here is derived from an EMBL/GenBank/DDBJ whole genome shotgun (WGS) entry which is preliminary data.</text>
</comment>
<gene>
    <name evidence="1" type="ORF">MKS88_002830</name>
</gene>
<keyword evidence="2" id="KW-1185">Reference proteome</keyword>
<protein>
    <submittedName>
        <fullName evidence="1">RING zinc finger protein</fullName>
    </submittedName>
</protein>
<proteinExistence type="predicted"/>
<organism evidence="1 2">
    <name type="scientific">Plasmodium brasilianum</name>
    <dbReference type="NCBI Taxonomy" id="5824"/>
    <lineage>
        <taxon>Eukaryota</taxon>
        <taxon>Sar</taxon>
        <taxon>Alveolata</taxon>
        <taxon>Apicomplexa</taxon>
        <taxon>Aconoidasida</taxon>
        <taxon>Haemosporida</taxon>
        <taxon>Plasmodiidae</taxon>
        <taxon>Plasmodium</taxon>
        <taxon>Plasmodium (Plasmodium)</taxon>
    </lineage>
</organism>
<dbReference type="Proteomes" id="UP001056978">
    <property type="component" value="Chromosome 9"/>
</dbReference>